<comment type="caution">
    <text evidence="2">The sequence shown here is derived from an EMBL/GenBank/DDBJ whole genome shotgun (WGS) entry which is preliminary data.</text>
</comment>
<dbReference type="SUPFAM" id="SSF56925">
    <property type="entry name" value="OMPA-like"/>
    <property type="match status" value="1"/>
</dbReference>
<dbReference type="OrthoDB" id="189250at2"/>
<sequence>MARDGQGYFGVDVGAVFPNEYDSTVNGISDAVVTSSETGWELGGVLGYDFGVIRTELEGSYKEFNPDEISSPVVGLPGGAVAAQNNVLRRGTFVADGEHRLTSAFANALLDFGGDDSIGFSIGGGYGHVWFNGENAIASTGPGYFDDSDHTWAWQGIAALRIPASENFDVGLKYRYLNTNEFDIVDSRGRATSFDLATHSALISLILNFGGAEAPPPPPPPPPPEPEIEVPLTSEDLTEVPEVDVPLDAASTAAADAAFGIDFPDLFNAPAVDNQGLVDDPVTSGGEGSEEEDDNAG</sequence>
<keyword evidence="3" id="KW-1185">Reference proteome</keyword>
<dbReference type="InterPro" id="IPR011250">
    <property type="entry name" value="OMP/PagP_B-barrel"/>
</dbReference>
<evidence type="ECO:0000313" key="2">
    <source>
        <dbReference type="EMBL" id="MXO70659.1"/>
    </source>
</evidence>
<protein>
    <submittedName>
        <fullName evidence="2">Outer membrane beta-barrel protein</fullName>
    </submittedName>
</protein>
<dbReference type="Gene3D" id="2.40.160.20">
    <property type="match status" value="1"/>
</dbReference>
<accession>A0A844YSY9</accession>
<name>A0A844YSY9_9SPHN</name>
<feature type="region of interest" description="Disordered" evidence="1">
    <location>
        <begin position="270"/>
        <end position="297"/>
    </location>
</feature>
<evidence type="ECO:0000256" key="1">
    <source>
        <dbReference type="SAM" id="MobiDB-lite"/>
    </source>
</evidence>
<evidence type="ECO:0000313" key="3">
    <source>
        <dbReference type="Proteomes" id="UP000466966"/>
    </source>
</evidence>
<proteinExistence type="predicted"/>
<feature type="compositionally biased region" description="Acidic residues" evidence="1">
    <location>
        <begin position="288"/>
        <end position="297"/>
    </location>
</feature>
<dbReference type="AlphaFoldDB" id="A0A844YSY9"/>
<dbReference type="EMBL" id="WTYV01000001">
    <property type="protein sequence ID" value="MXO70659.1"/>
    <property type="molecule type" value="Genomic_DNA"/>
</dbReference>
<feature type="compositionally biased region" description="Pro residues" evidence="1">
    <location>
        <begin position="214"/>
        <end position="225"/>
    </location>
</feature>
<reference evidence="2 3" key="1">
    <citation type="submission" date="2019-12" db="EMBL/GenBank/DDBJ databases">
        <title>Genomic-based taxomic classification of the family Erythrobacteraceae.</title>
        <authorList>
            <person name="Xu L."/>
        </authorList>
    </citation>
    <scope>NUCLEOTIDE SEQUENCE [LARGE SCALE GENOMIC DNA]</scope>
    <source>
        <strain evidence="2 3">M0322</strain>
    </source>
</reference>
<dbReference type="Proteomes" id="UP000466966">
    <property type="component" value="Unassembled WGS sequence"/>
</dbReference>
<organism evidence="2 3">
    <name type="scientific">Alteraurantiacibacter buctensis</name>
    <dbReference type="NCBI Taxonomy" id="1503981"/>
    <lineage>
        <taxon>Bacteria</taxon>
        <taxon>Pseudomonadati</taxon>
        <taxon>Pseudomonadota</taxon>
        <taxon>Alphaproteobacteria</taxon>
        <taxon>Sphingomonadales</taxon>
        <taxon>Erythrobacteraceae</taxon>
        <taxon>Alteraurantiacibacter</taxon>
    </lineage>
</organism>
<gene>
    <name evidence="2" type="ORF">GRI99_03310</name>
</gene>
<feature type="region of interest" description="Disordered" evidence="1">
    <location>
        <begin position="210"/>
        <end position="240"/>
    </location>
</feature>